<comment type="caution">
    <text evidence="1">The sequence shown here is derived from an EMBL/GenBank/DDBJ whole genome shotgun (WGS) entry which is preliminary data.</text>
</comment>
<dbReference type="AlphaFoldDB" id="A0A9D4DPB2"/>
<proteinExistence type="predicted"/>
<sequence>MSTVGGNDETGGVGDAVPLALPTVQDIVPYIGVCTDESTEGGNGETGGVDDAVCCRYIQFAKLSETLKMVTFA</sequence>
<name>A0A9D4DPB2_DREPO</name>
<gene>
    <name evidence="1" type="ORF">DPMN_187354</name>
</gene>
<reference evidence="1" key="1">
    <citation type="journal article" date="2019" name="bioRxiv">
        <title>The Genome of the Zebra Mussel, Dreissena polymorpha: A Resource for Invasive Species Research.</title>
        <authorList>
            <person name="McCartney M.A."/>
            <person name="Auch B."/>
            <person name="Kono T."/>
            <person name="Mallez S."/>
            <person name="Zhang Y."/>
            <person name="Obille A."/>
            <person name="Becker A."/>
            <person name="Abrahante J.E."/>
            <person name="Garbe J."/>
            <person name="Badalamenti J.P."/>
            <person name="Herman A."/>
            <person name="Mangelson H."/>
            <person name="Liachko I."/>
            <person name="Sullivan S."/>
            <person name="Sone E.D."/>
            <person name="Koren S."/>
            <person name="Silverstein K.A.T."/>
            <person name="Beckman K.B."/>
            <person name="Gohl D.M."/>
        </authorList>
    </citation>
    <scope>NUCLEOTIDE SEQUENCE</scope>
    <source>
        <strain evidence="1">Duluth1</strain>
        <tissue evidence="1">Whole animal</tissue>
    </source>
</reference>
<dbReference type="Proteomes" id="UP000828390">
    <property type="component" value="Unassembled WGS sequence"/>
</dbReference>
<keyword evidence="2" id="KW-1185">Reference proteome</keyword>
<evidence type="ECO:0000313" key="2">
    <source>
        <dbReference type="Proteomes" id="UP000828390"/>
    </source>
</evidence>
<dbReference type="EMBL" id="JAIWYP010000010">
    <property type="protein sequence ID" value="KAH3752728.1"/>
    <property type="molecule type" value="Genomic_DNA"/>
</dbReference>
<organism evidence="1 2">
    <name type="scientific">Dreissena polymorpha</name>
    <name type="common">Zebra mussel</name>
    <name type="synonym">Mytilus polymorpha</name>
    <dbReference type="NCBI Taxonomy" id="45954"/>
    <lineage>
        <taxon>Eukaryota</taxon>
        <taxon>Metazoa</taxon>
        <taxon>Spiralia</taxon>
        <taxon>Lophotrochozoa</taxon>
        <taxon>Mollusca</taxon>
        <taxon>Bivalvia</taxon>
        <taxon>Autobranchia</taxon>
        <taxon>Heteroconchia</taxon>
        <taxon>Euheterodonta</taxon>
        <taxon>Imparidentia</taxon>
        <taxon>Neoheterodontei</taxon>
        <taxon>Myida</taxon>
        <taxon>Dreissenoidea</taxon>
        <taxon>Dreissenidae</taxon>
        <taxon>Dreissena</taxon>
    </lineage>
</organism>
<evidence type="ECO:0000313" key="1">
    <source>
        <dbReference type="EMBL" id="KAH3752728.1"/>
    </source>
</evidence>
<accession>A0A9D4DPB2</accession>
<protein>
    <submittedName>
        <fullName evidence="1">Uncharacterized protein</fullName>
    </submittedName>
</protein>
<reference evidence="1" key="2">
    <citation type="submission" date="2020-11" db="EMBL/GenBank/DDBJ databases">
        <authorList>
            <person name="McCartney M.A."/>
            <person name="Auch B."/>
            <person name="Kono T."/>
            <person name="Mallez S."/>
            <person name="Becker A."/>
            <person name="Gohl D.M."/>
            <person name="Silverstein K.A.T."/>
            <person name="Koren S."/>
            <person name="Bechman K.B."/>
            <person name="Herman A."/>
            <person name="Abrahante J.E."/>
            <person name="Garbe J."/>
        </authorList>
    </citation>
    <scope>NUCLEOTIDE SEQUENCE</scope>
    <source>
        <strain evidence="1">Duluth1</strain>
        <tissue evidence="1">Whole animal</tissue>
    </source>
</reference>